<comment type="caution">
    <text evidence="2">The sequence shown here is derived from an EMBL/GenBank/DDBJ whole genome shotgun (WGS) entry which is preliminary data.</text>
</comment>
<keyword evidence="1" id="KW-0472">Membrane</keyword>
<feature type="transmembrane region" description="Helical" evidence="1">
    <location>
        <begin position="16"/>
        <end position="36"/>
    </location>
</feature>
<dbReference type="EMBL" id="JAUHJR010000016">
    <property type="protein sequence ID" value="MDN4163563.1"/>
    <property type="molecule type" value="Genomic_DNA"/>
</dbReference>
<evidence type="ECO:0000256" key="1">
    <source>
        <dbReference type="SAM" id="Phobius"/>
    </source>
</evidence>
<evidence type="ECO:0000313" key="3">
    <source>
        <dbReference type="Proteomes" id="UP001168537"/>
    </source>
</evidence>
<gene>
    <name evidence="2" type="ORF">QWY29_19505</name>
</gene>
<protein>
    <recommendedName>
        <fullName evidence="4">DUF5666 domain-containing protein</fullName>
    </recommendedName>
</protein>
<keyword evidence="1" id="KW-1133">Transmembrane helix</keyword>
<name>A0ABT8EZU6_9ACTN</name>
<evidence type="ECO:0008006" key="4">
    <source>
        <dbReference type="Google" id="ProtNLM"/>
    </source>
</evidence>
<proteinExistence type="predicted"/>
<keyword evidence="1" id="KW-0812">Transmembrane</keyword>
<evidence type="ECO:0000313" key="2">
    <source>
        <dbReference type="EMBL" id="MDN4163563.1"/>
    </source>
</evidence>
<organism evidence="2 3">
    <name type="scientific">Nocardioides abyssi</name>
    <dbReference type="NCBI Taxonomy" id="3058370"/>
    <lineage>
        <taxon>Bacteria</taxon>
        <taxon>Bacillati</taxon>
        <taxon>Actinomycetota</taxon>
        <taxon>Actinomycetes</taxon>
        <taxon>Propionibacteriales</taxon>
        <taxon>Nocardioidaceae</taxon>
        <taxon>Nocardioides</taxon>
    </lineage>
</organism>
<dbReference type="Proteomes" id="UP001168537">
    <property type="component" value="Unassembled WGS sequence"/>
</dbReference>
<accession>A0ABT8EZU6</accession>
<sequence>MTSAGAPLEVSARRRVVRWAVVAAMLVALLAVLGWYSTHPPALATSPDTRRASTPVEVPVYVGMYAAPRDRTLSIDGVKLHATANTEVVVTPLVCKGGSLVVTSDPQAFCRELVPPAGERLQPGDSVVVEVSADVPAIVVLDRVRVGYQDGIRAGTQPAGVEHAIITVLGR</sequence>
<keyword evidence="3" id="KW-1185">Reference proteome</keyword>
<dbReference type="RefSeq" id="WP_300962881.1">
    <property type="nucleotide sequence ID" value="NZ_JAUHJR010000016.1"/>
</dbReference>
<reference evidence="2" key="1">
    <citation type="submission" date="2023-06" db="EMBL/GenBank/DDBJ databases">
        <title>Draft genome sequence of Nocardioides sp. SOB72.</title>
        <authorList>
            <person name="Zhang G."/>
        </authorList>
    </citation>
    <scope>NUCLEOTIDE SEQUENCE</scope>
    <source>
        <strain evidence="2">SOB72</strain>
    </source>
</reference>